<dbReference type="Pfam" id="PF13641">
    <property type="entry name" value="Glyco_tranf_2_3"/>
    <property type="match status" value="1"/>
</dbReference>
<keyword evidence="7 9" id="KW-0472">Membrane</keyword>
<evidence type="ECO:0000256" key="9">
    <source>
        <dbReference type="SAM" id="Phobius"/>
    </source>
</evidence>
<evidence type="ECO:0000256" key="6">
    <source>
        <dbReference type="ARBA" id="ARBA00023034"/>
    </source>
</evidence>
<comment type="caution">
    <text evidence="10">The sequence shown here is derived from an EMBL/GenBank/DDBJ whole genome shotgun (WGS) entry which is preliminary data.</text>
</comment>
<keyword evidence="2" id="KW-0328">Glycosyltransferase</keyword>
<keyword evidence="8" id="KW-0961">Cell wall biogenesis/degradation</keyword>
<keyword evidence="5 9" id="KW-1133">Transmembrane helix</keyword>
<feature type="transmembrane region" description="Helical" evidence="9">
    <location>
        <begin position="409"/>
        <end position="431"/>
    </location>
</feature>
<evidence type="ECO:0000256" key="4">
    <source>
        <dbReference type="ARBA" id="ARBA00022692"/>
    </source>
</evidence>
<dbReference type="Proteomes" id="UP000245076">
    <property type="component" value="Unassembled WGS sequence"/>
</dbReference>
<feature type="transmembrane region" description="Helical" evidence="9">
    <location>
        <begin position="338"/>
        <end position="363"/>
    </location>
</feature>
<reference evidence="10 11" key="1">
    <citation type="submission" date="2018-02" db="EMBL/GenBank/DDBJ databases">
        <title>Novel Leptospira species isolated from soil and water in Japan.</title>
        <authorList>
            <person name="Nakao R."/>
            <person name="Masuzawa T."/>
        </authorList>
    </citation>
    <scope>NUCLEOTIDE SEQUENCE [LARGE SCALE GENOMIC DNA]</scope>
    <source>
        <strain evidence="10 11">E8</strain>
    </source>
</reference>
<sequence length="536" mass="61448">MALNVALQNPLTFWVFLKFLSQMLTVVTVLFLGIYALDILGLFFFGIHTYIMVYLYKKYNTNCDTDPSRNLSLDDPSLPIVTVQLPIFNEFYVVDRLIDSTIALKYPKDKLEIQVLDDSTDETIQKAASLVAKYKAQGFDIHHLHRTNRVGHKAGALDEGMRVSKGDYIAIFDADFMPDPDFLLKTMAYFDDPQIGMVQARWGHINADYNILTKAQSFGIDGHFMIEQVARNGSKLWMNFNGTAGTWRKKTIEDAGGWEHDTLTEDFDLSYRAELRGWKFRYFKDVVCPAEIPAMMSAYKSQQFRWCKGSIQTAVKLLPRIWKADLPWKTKAEAVTHLINYSVHPLMIVNILFSAPLLLMEYWSGFSFYDLPLEVLSGTAAVLSIGSVGPLFFYAYSQKTLYKDWKKRLVYLPILIMIGTGIAIVNTRAWLEAVLGIQSSFKRTPKLRIEKNTDALKDRLKYTVPLDFHVVLEFLLGCYCVFSVVLSFLVGRPYIVGFLLIYGIGFFFVAFKSFQEFTWKYKETRNAAQEEIPQEA</sequence>
<dbReference type="Gene3D" id="3.90.550.10">
    <property type="entry name" value="Spore Coat Polysaccharide Biosynthesis Protein SpsA, Chain A"/>
    <property type="match status" value="1"/>
</dbReference>
<proteinExistence type="predicted"/>
<protein>
    <submittedName>
        <fullName evidence="10">Glycosyltransferase</fullName>
    </submittedName>
</protein>
<dbReference type="PANTHER" id="PTHR32044:SF80">
    <property type="entry name" value="XYLOGLUCAN GLYCOSYLTRANSFERASE 2-RELATED"/>
    <property type="match status" value="1"/>
</dbReference>
<dbReference type="CDD" id="cd06437">
    <property type="entry name" value="CESA_CaSu_A2"/>
    <property type="match status" value="1"/>
</dbReference>
<gene>
    <name evidence="10" type="ORF">LPTSP1_21390</name>
</gene>
<evidence type="ECO:0000256" key="8">
    <source>
        <dbReference type="ARBA" id="ARBA00023316"/>
    </source>
</evidence>
<accession>A0A2P2D3D8</accession>
<dbReference type="EMBL" id="BFAY01000011">
    <property type="protein sequence ID" value="GBF39142.1"/>
    <property type="molecule type" value="Genomic_DNA"/>
</dbReference>
<dbReference type="InterPro" id="IPR029044">
    <property type="entry name" value="Nucleotide-diphossugar_trans"/>
</dbReference>
<dbReference type="PANTHER" id="PTHR32044">
    <property type="entry name" value="GLUCOMANNAN 4-BETA-MANNOSYLTRANSFERASE 9"/>
    <property type="match status" value="1"/>
</dbReference>
<evidence type="ECO:0000256" key="2">
    <source>
        <dbReference type="ARBA" id="ARBA00022676"/>
    </source>
</evidence>
<keyword evidence="3 10" id="KW-0808">Transferase</keyword>
<keyword evidence="6" id="KW-0333">Golgi apparatus</keyword>
<evidence type="ECO:0000256" key="5">
    <source>
        <dbReference type="ARBA" id="ARBA00022989"/>
    </source>
</evidence>
<evidence type="ECO:0000256" key="7">
    <source>
        <dbReference type="ARBA" id="ARBA00023136"/>
    </source>
</evidence>
<feature type="transmembrane region" description="Helical" evidence="9">
    <location>
        <begin position="20"/>
        <end position="47"/>
    </location>
</feature>
<comment type="subcellular location">
    <subcellularLocation>
        <location evidence="1">Golgi apparatus membrane</location>
        <topology evidence="1">Multi-pass membrane protein</topology>
    </subcellularLocation>
</comment>
<feature type="transmembrane region" description="Helical" evidence="9">
    <location>
        <begin position="468"/>
        <end position="489"/>
    </location>
</feature>
<organism evidence="10 11">
    <name type="scientific">Leptospira johnsonii</name>
    <dbReference type="NCBI Taxonomy" id="1917820"/>
    <lineage>
        <taxon>Bacteria</taxon>
        <taxon>Pseudomonadati</taxon>
        <taxon>Spirochaetota</taxon>
        <taxon>Spirochaetia</taxon>
        <taxon>Leptospirales</taxon>
        <taxon>Leptospiraceae</taxon>
        <taxon>Leptospira</taxon>
    </lineage>
</organism>
<dbReference type="GO" id="GO:0016757">
    <property type="term" value="F:glycosyltransferase activity"/>
    <property type="evidence" value="ECO:0007669"/>
    <property type="project" value="UniProtKB-KW"/>
</dbReference>
<evidence type="ECO:0000256" key="3">
    <source>
        <dbReference type="ARBA" id="ARBA00022679"/>
    </source>
</evidence>
<dbReference type="SUPFAM" id="SSF53448">
    <property type="entry name" value="Nucleotide-diphospho-sugar transferases"/>
    <property type="match status" value="1"/>
</dbReference>
<evidence type="ECO:0000256" key="1">
    <source>
        <dbReference type="ARBA" id="ARBA00004653"/>
    </source>
</evidence>
<dbReference type="GO" id="GO:0071555">
    <property type="term" value="P:cell wall organization"/>
    <property type="evidence" value="ECO:0007669"/>
    <property type="project" value="UniProtKB-KW"/>
</dbReference>
<name>A0A2P2D3D8_9LEPT</name>
<evidence type="ECO:0000313" key="11">
    <source>
        <dbReference type="Proteomes" id="UP000245076"/>
    </source>
</evidence>
<dbReference type="FunFam" id="3.90.550.10:FF:000057">
    <property type="entry name" value="Glycosyltransferase-like protein, family 2"/>
    <property type="match status" value="1"/>
</dbReference>
<keyword evidence="11" id="KW-1185">Reference proteome</keyword>
<keyword evidence="4 9" id="KW-0812">Transmembrane</keyword>
<feature type="transmembrane region" description="Helical" evidence="9">
    <location>
        <begin position="494"/>
        <end position="511"/>
    </location>
</feature>
<dbReference type="AlphaFoldDB" id="A0A2P2D3D8"/>
<evidence type="ECO:0000313" key="10">
    <source>
        <dbReference type="EMBL" id="GBF39142.1"/>
    </source>
</evidence>
<feature type="transmembrane region" description="Helical" evidence="9">
    <location>
        <begin position="375"/>
        <end position="397"/>
    </location>
</feature>